<dbReference type="FunFam" id="3.40.50.150:FF:000405">
    <property type="entry name" value="Carminomycin 4-O-methyltransferase DnrK"/>
    <property type="match status" value="1"/>
</dbReference>
<dbReference type="SUPFAM" id="SSF46785">
    <property type="entry name" value="Winged helix' DNA-binding domain"/>
    <property type="match status" value="1"/>
</dbReference>
<dbReference type="InterPro" id="IPR012967">
    <property type="entry name" value="COMT_dimerisation"/>
</dbReference>
<keyword evidence="3" id="KW-0949">S-adenosyl-L-methionine</keyword>
<dbReference type="InterPro" id="IPR016461">
    <property type="entry name" value="COMT-like"/>
</dbReference>
<feature type="domain" description="O-methyltransferase C-terminal" evidence="4">
    <location>
        <begin position="133"/>
        <end position="329"/>
    </location>
</feature>
<evidence type="ECO:0000313" key="6">
    <source>
        <dbReference type="EMBL" id="MBG6137218.1"/>
    </source>
</evidence>
<dbReference type="PANTHER" id="PTHR43712:SF2">
    <property type="entry name" value="O-METHYLTRANSFERASE CICE"/>
    <property type="match status" value="1"/>
</dbReference>
<proteinExistence type="predicted"/>
<accession>A0A8J7GS42</accession>
<dbReference type="GO" id="GO:0008171">
    <property type="term" value="F:O-methyltransferase activity"/>
    <property type="evidence" value="ECO:0007669"/>
    <property type="project" value="InterPro"/>
</dbReference>
<dbReference type="InterPro" id="IPR001077">
    <property type="entry name" value="COMT_C"/>
</dbReference>
<dbReference type="Pfam" id="PF08100">
    <property type="entry name" value="Dimerisation"/>
    <property type="match status" value="1"/>
</dbReference>
<dbReference type="InterPro" id="IPR036388">
    <property type="entry name" value="WH-like_DNA-bd_sf"/>
</dbReference>
<evidence type="ECO:0000256" key="1">
    <source>
        <dbReference type="ARBA" id="ARBA00022603"/>
    </source>
</evidence>
<dbReference type="PANTHER" id="PTHR43712">
    <property type="entry name" value="PUTATIVE (AFU_ORTHOLOGUE AFUA_4G14580)-RELATED"/>
    <property type="match status" value="1"/>
</dbReference>
<gene>
    <name evidence="6" type="ORF">IW245_003412</name>
</gene>
<dbReference type="InterPro" id="IPR029063">
    <property type="entry name" value="SAM-dependent_MTases_sf"/>
</dbReference>
<name>A0A8J7GS42_9ACTN</name>
<evidence type="ECO:0000313" key="7">
    <source>
        <dbReference type="Proteomes" id="UP000622552"/>
    </source>
</evidence>
<evidence type="ECO:0000259" key="4">
    <source>
        <dbReference type="Pfam" id="PF00891"/>
    </source>
</evidence>
<dbReference type="RefSeq" id="WP_231398833.1">
    <property type="nucleotide sequence ID" value="NZ_BONS01000022.1"/>
</dbReference>
<dbReference type="GO" id="GO:0046983">
    <property type="term" value="F:protein dimerization activity"/>
    <property type="evidence" value="ECO:0007669"/>
    <property type="project" value="InterPro"/>
</dbReference>
<dbReference type="InterPro" id="IPR036390">
    <property type="entry name" value="WH_DNA-bd_sf"/>
</dbReference>
<keyword evidence="6" id="KW-0830">Ubiquinone</keyword>
<dbReference type="Gene3D" id="1.20.58.1390">
    <property type="match status" value="1"/>
</dbReference>
<organism evidence="6 7">
    <name type="scientific">Longispora fulva</name>
    <dbReference type="NCBI Taxonomy" id="619741"/>
    <lineage>
        <taxon>Bacteria</taxon>
        <taxon>Bacillati</taxon>
        <taxon>Actinomycetota</taxon>
        <taxon>Actinomycetes</taxon>
        <taxon>Micromonosporales</taxon>
        <taxon>Micromonosporaceae</taxon>
        <taxon>Longispora</taxon>
    </lineage>
</organism>
<dbReference type="AlphaFoldDB" id="A0A8J7GS42"/>
<evidence type="ECO:0000259" key="5">
    <source>
        <dbReference type="Pfam" id="PF08100"/>
    </source>
</evidence>
<keyword evidence="7" id="KW-1185">Reference proteome</keyword>
<keyword evidence="2" id="KW-0808">Transferase</keyword>
<evidence type="ECO:0000256" key="2">
    <source>
        <dbReference type="ARBA" id="ARBA00022679"/>
    </source>
</evidence>
<protein>
    <submittedName>
        <fullName evidence="6">Ubiquinone/menaquinone biosynthesis C-methylase UbiE</fullName>
    </submittedName>
</protein>
<dbReference type="Pfam" id="PF00891">
    <property type="entry name" value="Methyltransf_2"/>
    <property type="match status" value="1"/>
</dbReference>
<dbReference type="Proteomes" id="UP000622552">
    <property type="component" value="Unassembled WGS sequence"/>
</dbReference>
<feature type="domain" description="O-methyltransferase dimerisation" evidence="5">
    <location>
        <begin position="19"/>
        <end position="89"/>
    </location>
</feature>
<keyword evidence="1" id="KW-0489">Methyltransferase</keyword>
<dbReference type="Gene3D" id="1.10.10.10">
    <property type="entry name" value="Winged helix-like DNA-binding domain superfamily/Winged helix DNA-binding domain"/>
    <property type="match status" value="1"/>
</dbReference>
<dbReference type="SUPFAM" id="SSF53335">
    <property type="entry name" value="S-adenosyl-L-methionine-dependent methyltransferases"/>
    <property type="match status" value="1"/>
</dbReference>
<dbReference type="CDD" id="cd02440">
    <property type="entry name" value="AdoMet_MTases"/>
    <property type="match status" value="1"/>
</dbReference>
<dbReference type="GO" id="GO:0032259">
    <property type="term" value="P:methylation"/>
    <property type="evidence" value="ECO:0007669"/>
    <property type="project" value="UniProtKB-KW"/>
</dbReference>
<dbReference type="Gene3D" id="3.40.50.150">
    <property type="entry name" value="Vaccinia Virus protein VP39"/>
    <property type="match status" value="1"/>
</dbReference>
<reference evidence="6" key="1">
    <citation type="submission" date="2020-11" db="EMBL/GenBank/DDBJ databases">
        <title>Sequencing the genomes of 1000 actinobacteria strains.</title>
        <authorList>
            <person name="Klenk H.-P."/>
        </authorList>
    </citation>
    <scope>NUCLEOTIDE SEQUENCE</scope>
    <source>
        <strain evidence="6">DSM 45356</strain>
    </source>
</reference>
<dbReference type="PROSITE" id="PS51683">
    <property type="entry name" value="SAM_OMT_II"/>
    <property type="match status" value="1"/>
</dbReference>
<sequence length="351" mass="38109">MTLRLENANPLTPDDLTLLLFGAAAFQQLRAGCELGLFELLHAEPGRTRDEIARRLGLADRAVDTLLLGTTSLRLTTLAAGSYSNCAVVDALFASGDWGRFADVVGFEQYVVYAGQADYTESLRDNTNIGLRRVPGEGPDLYHRLAEDPFLGGVFYRYMRSWSELANRSLTERVDFDSVSRVLDMGGGDGVNALALAEAHPHLFVTVVDLPENLHVARGRIAAAGLADRVSVYAADMFTDPLPGGHDCVLFSHQLVIWTPEENVALLRRAHEALEPGGRVVIFSSMSRDDGTGPVMAALDSVYFTAIPAEGGMIYPAGRYLEWTKEAGFDNAAFTDCSAWTPHGIVQATRA</sequence>
<comment type="caution">
    <text evidence="6">The sequence shown here is derived from an EMBL/GenBank/DDBJ whole genome shotgun (WGS) entry which is preliminary data.</text>
</comment>
<evidence type="ECO:0000256" key="3">
    <source>
        <dbReference type="ARBA" id="ARBA00022691"/>
    </source>
</evidence>
<dbReference type="EMBL" id="JADOUF010000001">
    <property type="protein sequence ID" value="MBG6137218.1"/>
    <property type="molecule type" value="Genomic_DNA"/>
</dbReference>